<dbReference type="EMBL" id="JAUTAS010000001">
    <property type="protein sequence ID" value="MDQ1107634.1"/>
    <property type="molecule type" value="Genomic_DNA"/>
</dbReference>
<dbReference type="Pfam" id="PF12680">
    <property type="entry name" value="SnoaL_2"/>
    <property type="match status" value="1"/>
</dbReference>
<organism evidence="2 3">
    <name type="scientific">Stenotrophomonas rhizophila</name>
    <dbReference type="NCBI Taxonomy" id="216778"/>
    <lineage>
        <taxon>Bacteria</taxon>
        <taxon>Pseudomonadati</taxon>
        <taxon>Pseudomonadota</taxon>
        <taxon>Gammaproteobacteria</taxon>
        <taxon>Lysobacterales</taxon>
        <taxon>Lysobacteraceae</taxon>
        <taxon>Stenotrophomonas</taxon>
    </lineage>
</organism>
<dbReference type="Gene3D" id="3.10.450.50">
    <property type="match status" value="1"/>
</dbReference>
<proteinExistence type="predicted"/>
<feature type="domain" description="SnoaL-like" evidence="1">
    <location>
        <begin position="13"/>
        <end position="107"/>
    </location>
</feature>
<sequence length="119" mass="13218">MPGTNKSILLQANEAIVAGDHEGFLSHCTDDIRWTTVGEGTLEGKEAVRQWMKGAYATPPQFKVDRLIAEDDTVVALGTIMANGEDGQPTEFTYSDVWRFRDRKMAELRAFVVPTGKSR</sequence>
<keyword evidence="2" id="KW-0413">Isomerase</keyword>
<evidence type="ECO:0000259" key="1">
    <source>
        <dbReference type="Pfam" id="PF12680"/>
    </source>
</evidence>
<protein>
    <submittedName>
        <fullName evidence="2">Ketosteroid isomerase-like protein</fullName>
    </submittedName>
</protein>
<dbReference type="InterPro" id="IPR032710">
    <property type="entry name" value="NTF2-like_dom_sf"/>
</dbReference>
<dbReference type="InterPro" id="IPR037401">
    <property type="entry name" value="SnoaL-like"/>
</dbReference>
<gene>
    <name evidence="2" type="ORF">QE424_000793</name>
</gene>
<dbReference type="SUPFAM" id="SSF54427">
    <property type="entry name" value="NTF2-like"/>
    <property type="match status" value="1"/>
</dbReference>
<dbReference type="PANTHER" id="PTHR41252">
    <property type="entry name" value="BLR2505 PROTEIN"/>
    <property type="match status" value="1"/>
</dbReference>
<dbReference type="AlphaFoldDB" id="A0AAP5AFF5"/>
<dbReference type="RefSeq" id="WP_184126692.1">
    <property type="nucleotide sequence ID" value="NZ_CP088000.1"/>
</dbReference>
<comment type="caution">
    <text evidence="2">The sequence shown here is derived from an EMBL/GenBank/DDBJ whole genome shotgun (WGS) entry which is preliminary data.</text>
</comment>
<name>A0AAP5AFF5_9GAMM</name>
<evidence type="ECO:0000313" key="2">
    <source>
        <dbReference type="EMBL" id="MDQ1107634.1"/>
    </source>
</evidence>
<dbReference type="Proteomes" id="UP001226084">
    <property type="component" value="Unassembled WGS sequence"/>
</dbReference>
<dbReference type="GO" id="GO:0016853">
    <property type="term" value="F:isomerase activity"/>
    <property type="evidence" value="ECO:0007669"/>
    <property type="project" value="UniProtKB-KW"/>
</dbReference>
<reference evidence="2" key="1">
    <citation type="submission" date="2023-07" db="EMBL/GenBank/DDBJ databases">
        <title>Functional and genomic diversity of the sorghum phyllosphere microbiome.</title>
        <authorList>
            <person name="Shade A."/>
        </authorList>
    </citation>
    <scope>NUCLEOTIDE SEQUENCE</scope>
    <source>
        <strain evidence="2">SORGH_AS_0457</strain>
    </source>
</reference>
<evidence type="ECO:0000313" key="3">
    <source>
        <dbReference type="Proteomes" id="UP001226084"/>
    </source>
</evidence>
<accession>A0AAP5AFF5</accession>
<dbReference type="PANTHER" id="PTHR41252:SF1">
    <property type="entry name" value="BLR2505 PROTEIN"/>
    <property type="match status" value="1"/>
</dbReference>